<organism evidence="1 2">
    <name type="scientific">Thalassoglobus neptunius</name>
    <dbReference type="NCBI Taxonomy" id="1938619"/>
    <lineage>
        <taxon>Bacteria</taxon>
        <taxon>Pseudomonadati</taxon>
        <taxon>Planctomycetota</taxon>
        <taxon>Planctomycetia</taxon>
        <taxon>Planctomycetales</taxon>
        <taxon>Planctomycetaceae</taxon>
        <taxon>Thalassoglobus</taxon>
    </lineage>
</organism>
<dbReference type="AlphaFoldDB" id="A0A5C5WGD4"/>
<name>A0A5C5WGD4_9PLAN</name>
<evidence type="ECO:0000313" key="2">
    <source>
        <dbReference type="Proteomes" id="UP000317243"/>
    </source>
</evidence>
<evidence type="ECO:0008006" key="3">
    <source>
        <dbReference type="Google" id="ProtNLM"/>
    </source>
</evidence>
<evidence type="ECO:0000313" key="1">
    <source>
        <dbReference type="EMBL" id="TWT49856.1"/>
    </source>
</evidence>
<dbReference type="EMBL" id="SIHI01000017">
    <property type="protein sequence ID" value="TWT49856.1"/>
    <property type="molecule type" value="Genomic_DNA"/>
</dbReference>
<dbReference type="Gene3D" id="3.40.50.150">
    <property type="entry name" value="Vaccinia Virus protein VP39"/>
    <property type="match status" value="1"/>
</dbReference>
<dbReference type="NCBIfam" id="TIGR02081">
    <property type="entry name" value="metW"/>
    <property type="match status" value="1"/>
</dbReference>
<protein>
    <recommendedName>
        <fullName evidence="3">Methionine biosynthesis protein MetW</fullName>
    </recommendedName>
</protein>
<comment type="caution">
    <text evidence="1">The sequence shown here is derived from an EMBL/GenBank/DDBJ whole genome shotgun (WGS) entry which is preliminary data.</text>
</comment>
<dbReference type="Pfam" id="PF07021">
    <property type="entry name" value="MetW"/>
    <property type="match status" value="1"/>
</dbReference>
<dbReference type="InterPro" id="IPR010743">
    <property type="entry name" value="Methionine_synth_MetW"/>
</dbReference>
<dbReference type="SUPFAM" id="SSF53335">
    <property type="entry name" value="S-adenosyl-L-methionine-dependent methyltransferases"/>
    <property type="match status" value="1"/>
</dbReference>
<gene>
    <name evidence="1" type="ORF">KOR42_38080</name>
</gene>
<sequence length="224" mass="25483">MCAKRIYMPDPRAAVTNDLIIRKIVEGSRVIDLGCGDASLIKRLRDEHSCDVLGVERDEELFIRGIESGVPMLQADMNQGLDELPAQSFDFAILSQTLQQIDRPLDLLNEIFRIARRALVVVPNFAHWKVRLQILLRGRAPVTSHLPYEWYESPNVHFLSMVDFRELANEGNFKIVRELPIIGSRAVKRASFANWRAHSALYVLERNSTDDSQKATESQQLVTA</sequence>
<dbReference type="InterPro" id="IPR029063">
    <property type="entry name" value="SAM-dependent_MTases_sf"/>
</dbReference>
<dbReference type="Proteomes" id="UP000317243">
    <property type="component" value="Unassembled WGS sequence"/>
</dbReference>
<accession>A0A5C5WGD4</accession>
<dbReference type="CDD" id="cd02440">
    <property type="entry name" value="AdoMet_MTases"/>
    <property type="match status" value="1"/>
</dbReference>
<proteinExistence type="predicted"/>
<keyword evidence="2" id="KW-1185">Reference proteome</keyword>
<reference evidence="1 2" key="1">
    <citation type="submission" date="2019-02" db="EMBL/GenBank/DDBJ databases">
        <title>Deep-cultivation of Planctomycetes and their phenomic and genomic characterization uncovers novel biology.</title>
        <authorList>
            <person name="Wiegand S."/>
            <person name="Jogler M."/>
            <person name="Boedeker C."/>
            <person name="Pinto D."/>
            <person name="Vollmers J."/>
            <person name="Rivas-Marin E."/>
            <person name="Kohn T."/>
            <person name="Peeters S.H."/>
            <person name="Heuer A."/>
            <person name="Rast P."/>
            <person name="Oberbeckmann S."/>
            <person name="Bunk B."/>
            <person name="Jeske O."/>
            <person name="Meyerdierks A."/>
            <person name="Storesund J.E."/>
            <person name="Kallscheuer N."/>
            <person name="Luecker S."/>
            <person name="Lage O.M."/>
            <person name="Pohl T."/>
            <person name="Merkel B.J."/>
            <person name="Hornburger P."/>
            <person name="Mueller R.-W."/>
            <person name="Bruemmer F."/>
            <person name="Labrenz M."/>
            <person name="Spormann A.M."/>
            <person name="Op Den Camp H."/>
            <person name="Overmann J."/>
            <person name="Amann R."/>
            <person name="Jetten M.S.M."/>
            <person name="Mascher T."/>
            <person name="Medema M.H."/>
            <person name="Devos D.P."/>
            <person name="Kaster A.-K."/>
            <person name="Ovreas L."/>
            <person name="Rohde M."/>
            <person name="Galperin M.Y."/>
            <person name="Jogler C."/>
        </authorList>
    </citation>
    <scope>NUCLEOTIDE SEQUENCE [LARGE SCALE GENOMIC DNA]</scope>
    <source>
        <strain evidence="1 2">KOR42</strain>
    </source>
</reference>